<dbReference type="InterPro" id="IPR033556">
    <property type="entry name" value="PLA"/>
</dbReference>
<accession>A0AAV1E299</accession>
<organism evidence="7 8">
    <name type="scientific">Oldenlandia corymbosa var. corymbosa</name>
    <dbReference type="NCBI Taxonomy" id="529605"/>
    <lineage>
        <taxon>Eukaryota</taxon>
        <taxon>Viridiplantae</taxon>
        <taxon>Streptophyta</taxon>
        <taxon>Embryophyta</taxon>
        <taxon>Tracheophyta</taxon>
        <taxon>Spermatophyta</taxon>
        <taxon>Magnoliopsida</taxon>
        <taxon>eudicotyledons</taxon>
        <taxon>Gunneridae</taxon>
        <taxon>Pentapetalae</taxon>
        <taxon>asterids</taxon>
        <taxon>lamiids</taxon>
        <taxon>Gentianales</taxon>
        <taxon>Rubiaceae</taxon>
        <taxon>Rubioideae</taxon>
        <taxon>Spermacoceae</taxon>
        <taxon>Hedyotis-Oldenlandia complex</taxon>
        <taxon>Oldenlandia</taxon>
    </lineage>
</organism>
<evidence type="ECO:0000256" key="3">
    <source>
        <dbReference type="ARBA" id="ARBA00022963"/>
    </source>
</evidence>
<keyword evidence="2 5" id="KW-0378">Hydrolase</keyword>
<dbReference type="Gene3D" id="3.40.50.1820">
    <property type="entry name" value="alpha/beta hydrolase"/>
    <property type="match status" value="1"/>
</dbReference>
<evidence type="ECO:0000256" key="2">
    <source>
        <dbReference type="ARBA" id="ARBA00022801"/>
    </source>
</evidence>
<name>A0AAV1E299_OLDCO</name>
<evidence type="ECO:0000256" key="5">
    <source>
        <dbReference type="RuleBase" id="RU367093"/>
    </source>
</evidence>
<dbReference type="InterPro" id="IPR029058">
    <property type="entry name" value="AB_hydrolase_fold"/>
</dbReference>
<dbReference type="SUPFAM" id="SSF53474">
    <property type="entry name" value="alpha/beta-Hydrolases"/>
    <property type="match status" value="1"/>
</dbReference>
<evidence type="ECO:0000313" key="7">
    <source>
        <dbReference type="EMBL" id="CAI9113567.1"/>
    </source>
</evidence>
<dbReference type="InterPro" id="IPR002921">
    <property type="entry name" value="Fungal_lipase-type"/>
</dbReference>
<dbReference type="GO" id="GO:0005737">
    <property type="term" value="C:cytoplasm"/>
    <property type="evidence" value="ECO:0007669"/>
    <property type="project" value="UniProtKB-ARBA"/>
</dbReference>
<evidence type="ECO:0000259" key="6">
    <source>
        <dbReference type="Pfam" id="PF01764"/>
    </source>
</evidence>
<proteinExistence type="inferred from homology"/>
<dbReference type="GO" id="GO:0016042">
    <property type="term" value="P:lipid catabolic process"/>
    <property type="evidence" value="ECO:0007669"/>
    <property type="project" value="UniProtKB-UniRule"/>
</dbReference>
<evidence type="ECO:0000313" key="8">
    <source>
        <dbReference type="Proteomes" id="UP001161247"/>
    </source>
</evidence>
<dbReference type="GO" id="GO:0008970">
    <property type="term" value="F:phospholipase A1 activity"/>
    <property type="evidence" value="ECO:0007669"/>
    <property type="project" value="UniProtKB-UniRule"/>
</dbReference>
<dbReference type="AlphaFoldDB" id="A0AAV1E299"/>
<keyword evidence="8" id="KW-1185">Reference proteome</keyword>
<dbReference type="Pfam" id="PF01764">
    <property type="entry name" value="Lipase_3"/>
    <property type="match status" value="1"/>
</dbReference>
<keyword evidence="3 5" id="KW-0442">Lipid degradation</keyword>
<sequence>MDSIPGRWNVLSGRDNWKNLLDPLDLDLRRYLIHYGEKAQATYDNFNNQKQSKYAGSAIYTKRHMLNSVGLLKANPFRYNVVKYLYATSEISVPDAFIMKSLAKDPIYQESNWMGYVAVATDEGKKALGRRDILIAWRGTVRPIEWVKDFQFPLVSASSLVGKDSKDANVHQGVLSIYTSSDPKSRYNKTSARDQVLEEVRKLVEAFKKEDISITITGHSLGGALSTLNAADIVANGYNKTKGRPKKVCPVTVMAFGSPHVGDSNFRDVFQAMDHLHILRTVNAPDIVSVIPPPPYVGIGPTLQIDSRKSPYLKRGDTEKWHSLEPAYLHTVAGTQGPKGGFRFEVKRDISLVNKHVDVLADKYLVPGGWWCQRNKGMVQQNDGSWKLEDYDKDELILL</sequence>
<dbReference type="CDD" id="cd00519">
    <property type="entry name" value="Lipase_3"/>
    <property type="match status" value="1"/>
</dbReference>
<dbReference type="PANTHER" id="PTHR31828">
    <property type="entry name" value="PHOSPHOLIPASE A1-IIGAMMA"/>
    <property type="match status" value="1"/>
</dbReference>
<comment type="function">
    <text evidence="5">Acylhydrolase that catalyzes the hydrolysis of phospholipids at the sn-1 position.</text>
</comment>
<dbReference type="EMBL" id="OX459124">
    <property type="protein sequence ID" value="CAI9113567.1"/>
    <property type="molecule type" value="Genomic_DNA"/>
</dbReference>
<comment type="similarity">
    <text evidence="1 5">Belongs to the AB hydrolase superfamily. Lipase family.</text>
</comment>
<dbReference type="Proteomes" id="UP001161247">
    <property type="component" value="Chromosome 7"/>
</dbReference>
<reference evidence="7" key="1">
    <citation type="submission" date="2023-03" db="EMBL/GenBank/DDBJ databases">
        <authorList>
            <person name="Julca I."/>
        </authorList>
    </citation>
    <scope>NUCLEOTIDE SEQUENCE</scope>
</reference>
<feature type="domain" description="Fungal lipase-type" evidence="6">
    <location>
        <begin position="135"/>
        <end position="293"/>
    </location>
</feature>
<dbReference type="PANTHER" id="PTHR31828:SF1">
    <property type="entry name" value="PHOSPHOLIPASE A1-IIGAMMA"/>
    <property type="match status" value="1"/>
</dbReference>
<gene>
    <name evidence="7" type="ORF">OLC1_LOCUS20547</name>
</gene>
<dbReference type="EC" id="3.1.1.-" evidence="5"/>
<keyword evidence="4 5" id="KW-0443">Lipid metabolism</keyword>
<evidence type="ECO:0000256" key="1">
    <source>
        <dbReference type="ARBA" id="ARBA00010701"/>
    </source>
</evidence>
<evidence type="ECO:0000256" key="4">
    <source>
        <dbReference type="ARBA" id="ARBA00023098"/>
    </source>
</evidence>
<protein>
    <recommendedName>
        <fullName evidence="5">Phospholipase A1</fullName>
        <ecNumber evidence="5">3.1.1.-</ecNumber>
    </recommendedName>
</protein>
<dbReference type="FunFam" id="3.40.50.1820:FF:000065">
    <property type="entry name" value="Phospholipase A1-II 3"/>
    <property type="match status" value="1"/>
</dbReference>